<dbReference type="Pfam" id="PF01434">
    <property type="entry name" value="Peptidase_M41"/>
    <property type="match status" value="1"/>
</dbReference>
<dbReference type="GO" id="GO:0005524">
    <property type="term" value="F:ATP binding"/>
    <property type="evidence" value="ECO:0007669"/>
    <property type="project" value="InterPro"/>
</dbReference>
<dbReference type="GO" id="GO:0007224">
    <property type="term" value="P:smoothened signaling pathway"/>
    <property type="evidence" value="ECO:0007669"/>
    <property type="project" value="TreeGrafter"/>
</dbReference>
<proteinExistence type="predicted"/>
<dbReference type="InterPro" id="IPR000642">
    <property type="entry name" value="Peptidase_M41"/>
</dbReference>
<accession>A0A915DS74</accession>
<feature type="transmembrane region" description="Helical" evidence="6">
    <location>
        <begin position="388"/>
        <end position="408"/>
    </location>
</feature>
<comment type="subcellular location">
    <subcellularLocation>
        <location evidence="1">Membrane</location>
        <topology evidence="1">Multi-pass membrane protein</topology>
    </subcellularLocation>
</comment>
<dbReference type="GO" id="GO:0004222">
    <property type="term" value="F:metalloendopeptidase activity"/>
    <property type="evidence" value="ECO:0007669"/>
    <property type="project" value="InterPro"/>
</dbReference>
<keyword evidence="4 6" id="KW-0472">Membrane</keyword>
<dbReference type="SUPFAM" id="SSF82866">
    <property type="entry name" value="Multidrug efflux transporter AcrB transmembrane domain"/>
    <property type="match status" value="2"/>
</dbReference>
<keyword evidence="5" id="KW-0325">Glycoprotein</keyword>
<keyword evidence="8" id="KW-1185">Reference proteome</keyword>
<keyword evidence="3 6" id="KW-1133">Transmembrane helix</keyword>
<evidence type="ECO:0000259" key="7">
    <source>
        <dbReference type="Pfam" id="PF01434"/>
    </source>
</evidence>
<dbReference type="GO" id="GO:0016020">
    <property type="term" value="C:membrane"/>
    <property type="evidence" value="ECO:0007669"/>
    <property type="project" value="UniProtKB-SubCell"/>
</dbReference>
<dbReference type="SUPFAM" id="SSF140990">
    <property type="entry name" value="FtsH protease domain-like"/>
    <property type="match status" value="1"/>
</dbReference>
<feature type="transmembrane region" description="Helical" evidence="6">
    <location>
        <begin position="554"/>
        <end position="575"/>
    </location>
</feature>
<dbReference type="PANTHER" id="PTHR45951">
    <property type="entry name" value="PROTEIN DISPATCHED-RELATED"/>
    <property type="match status" value="1"/>
</dbReference>
<evidence type="ECO:0000256" key="4">
    <source>
        <dbReference type="ARBA" id="ARBA00023136"/>
    </source>
</evidence>
<sequence length="649" mass="72595">MSNRFGKLSFNNTEGFPTYSSATDQLVDEEVREIVRAATVDTQILLKSKKEDINKVAERLMQKKIINQEDMIELLGPRAYKEGQTYEELTEESGPKLDADKGFEARGTPLSEKRLALDALAAVAKPVSKLLQPSIDSIAVRHKRNAEEKDKFLNYTPSTQKNEESTTEFTIDYEEYGMKDKQLGIEDITNGCEQYYAMGKFIPYETLEFLSKAIFEVNSFDELFTLKVMQKLCRLDELIESLPSVKNFLTPRQKSCTDLTQDSIDTFRQEIELCVQNPESLTCTTGIAQQLRNYILQKLLKDLSNKNATIPLGKFYIGSILRIQLSSYNTIQSQQFYHDLLDVLQEEYASNTDLALVGLETNSRDNCWSSCFDYLVLLLQSHIYIGSYVGHVFVCGGGILFYSTVFGITFFPFINLLVIVVAIAIGADDAFLLTFQYEKAKKEIEQCLAKSLNIDPEYSLPNCSCRGSYCYYSLALLNLRKSVDYNALAMRSALRHAAGAMFVTSATTAVAFLTNVFSDILVLSLAAILNIALIILGVTTVILWLGWTINIVEATILVITIGLSFDYTLHVAVAFKYAPDVVNTQKLAYANEAVTVPIFLAMITNVGAGIVLLSSSTQPFYEIADRSMAVFLGSSGMLPSWYFSYLLMG</sequence>
<dbReference type="GO" id="GO:0006508">
    <property type="term" value="P:proteolysis"/>
    <property type="evidence" value="ECO:0007669"/>
    <property type="project" value="InterPro"/>
</dbReference>
<feature type="transmembrane region" description="Helical" evidence="6">
    <location>
        <begin position="520"/>
        <end position="547"/>
    </location>
</feature>
<evidence type="ECO:0000313" key="9">
    <source>
        <dbReference type="WBParaSite" id="jg22371"/>
    </source>
</evidence>
<reference evidence="9" key="1">
    <citation type="submission" date="2022-11" db="UniProtKB">
        <authorList>
            <consortium name="WormBaseParasite"/>
        </authorList>
    </citation>
    <scope>IDENTIFICATION</scope>
</reference>
<evidence type="ECO:0000256" key="2">
    <source>
        <dbReference type="ARBA" id="ARBA00022692"/>
    </source>
</evidence>
<evidence type="ECO:0000256" key="1">
    <source>
        <dbReference type="ARBA" id="ARBA00004141"/>
    </source>
</evidence>
<evidence type="ECO:0000256" key="6">
    <source>
        <dbReference type="SAM" id="Phobius"/>
    </source>
</evidence>
<evidence type="ECO:0000256" key="3">
    <source>
        <dbReference type="ARBA" id="ARBA00022989"/>
    </source>
</evidence>
<dbReference type="InterPro" id="IPR052081">
    <property type="entry name" value="Dispatched_Hh_regulator"/>
</dbReference>
<protein>
    <submittedName>
        <fullName evidence="9">Peptidase M41 domain-containing protein</fullName>
    </submittedName>
</protein>
<evidence type="ECO:0000313" key="8">
    <source>
        <dbReference type="Proteomes" id="UP000887574"/>
    </source>
</evidence>
<dbReference type="Gene3D" id="1.20.1640.10">
    <property type="entry name" value="Multidrug efflux transporter AcrB transmembrane domain"/>
    <property type="match status" value="2"/>
</dbReference>
<dbReference type="Gene3D" id="1.20.58.760">
    <property type="entry name" value="Peptidase M41"/>
    <property type="match status" value="1"/>
</dbReference>
<dbReference type="WBParaSite" id="jg22371">
    <property type="protein sequence ID" value="jg22371"/>
    <property type="gene ID" value="jg22371"/>
</dbReference>
<dbReference type="Proteomes" id="UP000887574">
    <property type="component" value="Unplaced"/>
</dbReference>
<evidence type="ECO:0000256" key="5">
    <source>
        <dbReference type="ARBA" id="ARBA00023180"/>
    </source>
</evidence>
<feature type="transmembrane region" description="Helical" evidence="6">
    <location>
        <begin position="497"/>
        <end position="514"/>
    </location>
</feature>
<feature type="transmembrane region" description="Helical" evidence="6">
    <location>
        <begin position="595"/>
        <end position="615"/>
    </location>
</feature>
<dbReference type="InterPro" id="IPR037219">
    <property type="entry name" value="Peptidase_M41-like"/>
</dbReference>
<dbReference type="AlphaFoldDB" id="A0A915DS74"/>
<feature type="transmembrane region" description="Helical" evidence="6">
    <location>
        <begin position="414"/>
        <end position="435"/>
    </location>
</feature>
<dbReference type="GO" id="GO:0004176">
    <property type="term" value="F:ATP-dependent peptidase activity"/>
    <property type="evidence" value="ECO:0007669"/>
    <property type="project" value="InterPro"/>
</dbReference>
<organism evidence="8 9">
    <name type="scientific">Ditylenchus dipsaci</name>
    <dbReference type="NCBI Taxonomy" id="166011"/>
    <lineage>
        <taxon>Eukaryota</taxon>
        <taxon>Metazoa</taxon>
        <taxon>Ecdysozoa</taxon>
        <taxon>Nematoda</taxon>
        <taxon>Chromadorea</taxon>
        <taxon>Rhabditida</taxon>
        <taxon>Tylenchina</taxon>
        <taxon>Tylenchomorpha</taxon>
        <taxon>Sphaerularioidea</taxon>
        <taxon>Anguinidae</taxon>
        <taxon>Anguininae</taxon>
        <taxon>Ditylenchus</taxon>
    </lineage>
</organism>
<feature type="transmembrane region" description="Helical" evidence="6">
    <location>
        <begin position="627"/>
        <end position="648"/>
    </location>
</feature>
<dbReference type="GO" id="GO:0022857">
    <property type="term" value="F:transmembrane transporter activity"/>
    <property type="evidence" value="ECO:0007669"/>
    <property type="project" value="TreeGrafter"/>
</dbReference>
<keyword evidence="2 6" id="KW-0812">Transmembrane</keyword>
<feature type="domain" description="Peptidase M41" evidence="7">
    <location>
        <begin position="7"/>
        <end position="73"/>
    </location>
</feature>
<name>A0A915DS74_9BILA</name>
<dbReference type="PANTHER" id="PTHR45951:SF3">
    <property type="entry name" value="PROTEIN DISPATCHED"/>
    <property type="match status" value="1"/>
</dbReference>